<dbReference type="Gene3D" id="3.40.50.1110">
    <property type="entry name" value="SGNH hydrolase"/>
    <property type="match status" value="1"/>
</dbReference>
<keyword evidence="1" id="KW-0812">Transmembrane</keyword>
<keyword evidence="1" id="KW-0472">Membrane</keyword>
<gene>
    <name evidence="2" type="ORF">QCQ61_07315</name>
</gene>
<evidence type="ECO:0008006" key="4">
    <source>
        <dbReference type="Google" id="ProtNLM"/>
    </source>
</evidence>
<accession>A0ABY8KX95</accession>
<keyword evidence="3" id="KW-1185">Reference proteome</keyword>
<evidence type="ECO:0000256" key="1">
    <source>
        <dbReference type="SAM" id="Phobius"/>
    </source>
</evidence>
<name>A0ABY8KX95_9FLAO</name>
<dbReference type="RefSeq" id="WP_279450120.1">
    <property type="nucleotide sequence ID" value="NZ_CP122379.1"/>
</dbReference>
<dbReference type="InterPro" id="IPR036514">
    <property type="entry name" value="SGNH_hydro_sf"/>
</dbReference>
<evidence type="ECO:0000313" key="2">
    <source>
        <dbReference type="EMBL" id="WGF93991.1"/>
    </source>
</evidence>
<dbReference type="SUPFAM" id="SSF52266">
    <property type="entry name" value="SGNH hydrolase"/>
    <property type="match status" value="1"/>
</dbReference>
<protein>
    <recommendedName>
        <fullName evidence="4">DUF1574 domain-containing protein</fullName>
    </recommendedName>
</protein>
<dbReference type="Proteomes" id="UP001238523">
    <property type="component" value="Chromosome"/>
</dbReference>
<organism evidence="2 3">
    <name type="scientific">Aequorivita marisscotiae</name>
    <dbReference type="NCBI Taxonomy" id="3040348"/>
    <lineage>
        <taxon>Bacteria</taxon>
        <taxon>Pseudomonadati</taxon>
        <taxon>Bacteroidota</taxon>
        <taxon>Flavobacteriia</taxon>
        <taxon>Flavobacteriales</taxon>
        <taxon>Flavobacteriaceae</taxon>
        <taxon>Aequorivita</taxon>
    </lineage>
</organism>
<dbReference type="EMBL" id="CP122379">
    <property type="protein sequence ID" value="WGF93991.1"/>
    <property type="molecule type" value="Genomic_DNA"/>
</dbReference>
<evidence type="ECO:0000313" key="3">
    <source>
        <dbReference type="Proteomes" id="UP001238523"/>
    </source>
</evidence>
<feature type="transmembrane region" description="Helical" evidence="1">
    <location>
        <begin position="12"/>
        <end position="30"/>
    </location>
</feature>
<keyword evidence="1" id="KW-1133">Transmembrane helix</keyword>
<proteinExistence type="predicted"/>
<reference evidence="2 3" key="1">
    <citation type="submission" date="2023-04" db="EMBL/GenBank/DDBJ databases">
        <title>Taxonomic identification of the Arctic strain Aequorivita sp. nov. and transcriptomic analysis in response to temperature stress.</title>
        <authorList>
            <person name="Liu W."/>
            <person name="Cong B."/>
            <person name="Lin J."/>
        </authorList>
    </citation>
    <scope>NUCLEOTIDE SEQUENCE [LARGE SCALE GENOMIC DNA]</scope>
    <source>
        <strain evidence="2 3">Ant34-E75</strain>
    </source>
</reference>
<sequence length="319" mass="37911">MRKFALKLTKTFLIIYVALFGLHFILDYYLSKENSCNNNTWHKIFKGKLDTDIAIIGTSRAETHYNTEIINKITGLKTYNLGISGTPYSVLKIRWESYFNRNKKPKILIIDIDASSLQNSKTLFGKFQYLPFFYSKEYQSFAKENDADFYFEKYIPLYKYRGYEMSVFKQIKSLKNRSICSNTINGYVEHDIDWIDKDYLNFKKILQKDKTKTEYDLKVYKQGLSVLKEIIKDCKKNNIKMYFVWSPSYYESHTYQSFNKKYIDSVLKNISTNEHIQYINFSNDSLCYGRKFFYNSSHMNKRGSTIFSKKIGNLINENK</sequence>